<evidence type="ECO:0000256" key="10">
    <source>
        <dbReference type="SAM" id="Phobius"/>
    </source>
</evidence>
<keyword evidence="5" id="KW-0808">Transferase</keyword>
<dbReference type="PANTHER" id="PTHR45436">
    <property type="entry name" value="SENSOR HISTIDINE KINASE YKOH"/>
    <property type="match status" value="1"/>
</dbReference>
<dbReference type="Proteomes" id="UP000697710">
    <property type="component" value="Unassembled WGS sequence"/>
</dbReference>
<keyword evidence="4" id="KW-0597">Phosphoprotein</keyword>
<gene>
    <name evidence="13" type="ORF">KC729_04945</name>
</gene>
<evidence type="ECO:0000256" key="4">
    <source>
        <dbReference type="ARBA" id="ARBA00022553"/>
    </source>
</evidence>
<dbReference type="PROSITE" id="PS50109">
    <property type="entry name" value="HIS_KIN"/>
    <property type="match status" value="1"/>
</dbReference>
<sequence>MSSDRNNQAPSGAGSRRPDAAATPPESADEGNVRRSAPPENALRDAPPSESTDEGRAFSVIRRAWNCLGWRLVILVTFVLLGLLGASGWLALQLHRAHLIGFMEENVANMGETILWGTHASMLENDQRHLTQIVESVGRRDGVLALRIFDSEGEVRHSSLPVELGRFGDLTAPTCRGCHETPGSALVPASPRDGLHLYRDPKGQGSMGMVVPILNTAECANASCHVHDPGQRVLGILDLEVSTASLDRAMGDARHQMLILLLITALAAPTAIGIVSWRLVHRPLRRLWRAIRRVEQGELEHRVPTNVCCEMGELAVAFNEMSARVQRADQALRASNETLERRVEEKSQELERTRDRIVVAEKMASLGKLAAIVAHEINNPLAGVLVCAKLVRRKLTALAGTLDANDTPGAVAADPGHGTDPLANGTVGRESRPEGIASAVPRRGESVAGDAPTPAPSAPEPPAPPNRFQEMNDLLQTIERETARCGDIARNLLSMSRQSNTAFTAESISEIVERSLKLTRHQAEIQGIELDVSLAPELPRVECLAGEVQQAVTILVMNAIEAMPHGGRLVVRTMSIPKGIRLEVADTGPGIP</sequence>
<dbReference type="AlphaFoldDB" id="A0A956LWX4"/>
<dbReference type="SUPFAM" id="SSF158472">
    <property type="entry name" value="HAMP domain-like"/>
    <property type="match status" value="1"/>
</dbReference>
<feature type="transmembrane region" description="Helical" evidence="10">
    <location>
        <begin position="258"/>
        <end position="280"/>
    </location>
</feature>
<feature type="domain" description="Histidine kinase" evidence="11">
    <location>
        <begin position="372"/>
        <end position="592"/>
    </location>
</feature>
<feature type="compositionally biased region" description="Polar residues" evidence="9">
    <location>
        <begin position="1"/>
        <end position="10"/>
    </location>
</feature>
<dbReference type="Gene3D" id="3.30.565.10">
    <property type="entry name" value="Histidine kinase-like ATPase, C-terminal domain"/>
    <property type="match status" value="1"/>
</dbReference>
<dbReference type="Gene3D" id="3.30.450.290">
    <property type="match status" value="1"/>
</dbReference>
<name>A0A956LWX4_UNCEI</name>
<keyword evidence="10" id="KW-0472">Membrane</keyword>
<evidence type="ECO:0000256" key="8">
    <source>
        <dbReference type="SAM" id="Coils"/>
    </source>
</evidence>
<evidence type="ECO:0000313" key="14">
    <source>
        <dbReference type="Proteomes" id="UP000697710"/>
    </source>
</evidence>
<dbReference type="Gene3D" id="6.10.340.10">
    <property type="match status" value="1"/>
</dbReference>
<feature type="coiled-coil region" evidence="8">
    <location>
        <begin position="329"/>
        <end position="363"/>
    </location>
</feature>
<dbReference type="Gene3D" id="1.10.287.130">
    <property type="match status" value="1"/>
</dbReference>
<dbReference type="InterPro" id="IPR003660">
    <property type="entry name" value="HAMP_dom"/>
</dbReference>
<dbReference type="EMBL" id="JAGQHR010000096">
    <property type="protein sequence ID" value="MCA9727009.1"/>
    <property type="molecule type" value="Genomic_DNA"/>
</dbReference>
<evidence type="ECO:0000256" key="5">
    <source>
        <dbReference type="ARBA" id="ARBA00022679"/>
    </source>
</evidence>
<comment type="subcellular location">
    <subcellularLocation>
        <location evidence="2">Membrane</location>
    </subcellularLocation>
</comment>
<feature type="region of interest" description="Disordered" evidence="9">
    <location>
        <begin position="1"/>
        <end position="55"/>
    </location>
</feature>
<comment type="caution">
    <text evidence="13">The sequence shown here is derived from an EMBL/GenBank/DDBJ whole genome shotgun (WGS) entry which is preliminary data.</text>
</comment>
<proteinExistence type="predicted"/>
<dbReference type="InterPro" id="IPR005467">
    <property type="entry name" value="His_kinase_dom"/>
</dbReference>
<evidence type="ECO:0000259" key="12">
    <source>
        <dbReference type="PROSITE" id="PS50885"/>
    </source>
</evidence>
<dbReference type="PANTHER" id="PTHR45436:SF5">
    <property type="entry name" value="SENSOR HISTIDINE KINASE TRCS"/>
    <property type="match status" value="1"/>
</dbReference>
<evidence type="ECO:0000256" key="6">
    <source>
        <dbReference type="ARBA" id="ARBA00022777"/>
    </source>
</evidence>
<dbReference type="SMART" id="SM00304">
    <property type="entry name" value="HAMP"/>
    <property type="match status" value="1"/>
</dbReference>
<evidence type="ECO:0000256" key="2">
    <source>
        <dbReference type="ARBA" id="ARBA00004370"/>
    </source>
</evidence>
<evidence type="ECO:0000259" key="11">
    <source>
        <dbReference type="PROSITE" id="PS50109"/>
    </source>
</evidence>
<dbReference type="CDD" id="cd06225">
    <property type="entry name" value="HAMP"/>
    <property type="match status" value="1"/>
</dbReference>
<keyword evidence="7" id="KW-0902">Two-component regulatory system</keyword>
<dbReference type="PROSITE" id="PS50885">
    <property type="entry name" value="HAMP"/>
    <property type="match status" value="1"/>
</dbReference>
<dbReference type="InterPro" id="IPR036890">
    <property type="entry name" value="HATPase_C_sf"/>
</dbReference>
<protein>
    <recommendedName>
        <fullName evidence="3">histidine kinase</fullName>
        <ecNumber evidence="3">2.7.13.3</ecNumber>
    </recommendedName>
</protein>
<feature type="transmembrane region" description="Helical" evidence="10">
    <location>
        <begin position="68"/>
        <end position="92"/>
    </location>
</feature>
<evidence type="ECO:0000256" key="7">
    <source>
        <dbReference type="ARBA" id="ARBA00023012"/>
    </source>
</evidence>
<evidence type="ECO:0000313" key="13">
    <source>
        <dbReference type="EMBL" id="MCA9727009.1"/>
    </source>
</evidence>
<dbReference type="SUPFAM" id="SSF55874">
    <property type="entry name" value="ATPase domain of HSP90 chaperone/DNA topoisomerase II/histidine kinase"/>
    <property type="match status" value="1"/>
</dbReference>
<keyword evidence="8" id="KW-0175">Coiled coil</keyword>
<dbReference type="Pfam" id="PF00672">
    <property type="entry name" value="HAMP"/>
    <property type="match status" value="1"/>
</dbReference>
<evidence type="ECO:0000256" key="3">
    <source>
        <dbReference type="ARBA" id="ARBA00012438"/>
    </source>
</evidence>
<feature type="compositionally biased region" description="Pro residues" evidence="9">
    <location>
        <begin position="453"/>
        <end position="465"/>
    </location>
</feature>
<reference evidence="13" key="2">
    <citation type="journal article" date="2021" name="Microbiome">
        <title>Successional dynamics and alternative stable states in a saline activated sludge microbial community over 9 years.</title>
        <authorList>
            <person name="Wang Y."/>
            <person name="Ye J."/>
            <person name="Ju F."/>
            <person name="Liu L."/>
            <person name="Boyd J.A."/>
            <person name="Deng Y."/>
            <person name="Parks D.H."/>
            <person name="Jiang X."/>
            <person name="Yin X."/>
            <person name="Woodcroft B.J."/>
            <person name="Tyson G.W."/>
            <person name="Hugenholtz P."/>
            <person name="Polz M.F."/>
            <person name="Zhang T."/>
        </authorList>
    </citation>
    <scope>NUCLEOTIDE SEQUENCE</scope>
    <source>
        <strain evidence="13">HKST-UBA01</strain>
    </source>
</reference>
<reference evidence="13" key="1">
    <citation type="submission" date="2020-04" db="EMBL/GenBank/DDBJ databases">
        <authorList>
            <person name="Zhang T."/>
        </authorList>
    </citation>
    <scope>NUCLEOTIDE SEQUENCE</scope>
    <source>
        <strain evidence="13">HKST-UBA01</strain>
    </source>
</reference>
<dbReference type="EC" id="2.7.13.3" evidence="3"/>
<dbReference type="CDD" id="cd00082">
    <property type="entry name" value="HisKA"/>
    <property type="match status" value="1"/>
</dbReference>
<dbReference type="SMART" id="SM00388">
    <property type="entry name" value="HisKA"/>
    <property type="match status" value="1"/>
</dbReference>
<feature type="domain" description="HAMP" evidence="12">
    <location>
        <begin position="278"/>
        <end position="330"/>
    </location>
</feature>
<accession>A0A956LWX4</accession>
<keyword evidence="10" id="KW-0812">Transmembrane</keyword>
<dbReference type="InterPro" id="IPR050428">
    <property type="entry name" value="TCS_sensor_his_kinase"/>
</dbReference>
<evidence type="ECO:0000256" key="1">
    <source>
        <dbReference type="ARBA" id="ARBA00000085"/>
    </source>
</evidence>
<organism evidence="13 14">
    <name type="scientific">Eiseniibacteriota bacterium</name>
    <dbReference type="NCBI Taxonomy" id="2212470"/>
    <lineage>
        <taxon>Bacteria</taxon>
        <taxon>Candidatus Eiseniibacteriota</taxon>
    </lineage>
</organism>
<dbReference type="SUPFAM" id="SSF47384">
    <property type="entry name" value="Homodimeric domain of signal transducing histidine kinase"/>
    <property type="match status" value="1"/>
</dbReference>
<dbReference type="CDD" id="cd00075">
    <property type="entry name" value="HATPase"/>
    <property type="match status" value="1"/>
</dbReference>
<feature type="region of interest" description="Disordered" evidence="9">
    <location>
        <begin position="403"/>
        <end position="468"/>
    </location>
</feature>
<keyword evidence="6" id="KW-0418">Kinase</keyword>
<dbReference type="InterPro" id="IPR036097">
    <property type="entry name" value="HisK_dim/P_sf"/>
</dbReference>
<evidence type="ECO:0000256" key="9">
    <source>
        <dbReference type="SAM" id="MobiDB-lite"/>
    </source>
</evidence>
<keyword evidence="10" id="KW-1133">Transmembrane helix</keyword>
<dbReference type="GO" id="GO:0000155">
    <property type="term" value="F:phosphorelay sensor kinase activity"/>
    <property type="evidence" value="ECO:0007669"/>
    <property type="project" value="InterPro"/>
</dbReference>
<feature type="non-terminal residue" evidence="13">
    <location>
        <position position="592"/>
    </location>
</feature>
<comment type="catalytic activity">
    <reaction evidence="1">
        <text>ATP + protein L-histidine = ADP + protein N-phospho-L-histidine.</text>
        <dbReference type="EC" id="2.7.13.3"/>
    </reaction>
</comment>
<dbReference type="GO" id="GO:0005886">
    <property type="term" value="C:plasma membrane"/>
    <property type="evidence" value="ECO:0007669"/>
    <property type="project" value="TreeGrafter"/>
</dbReference>
<dbReference type="InterPro" id="IPR003661">
    <property type="entry name" value="HisK_dim/P_dom"/>
</dbReference>